<dbReference type="GO" id="GO:0000271">
    <property type="term" value="P:polysaccharide biosynthetic process"/>
    <property type="evidence" value="ECO:0007669"/>
    <property type="project" value="TreeGrafter"/>
</dbReference>
<feature type="non-terminal residue" evidence="1">
    <location>
        <position position="1"/>
    </location>
</feature>
<dbReference type="InterPro" id="IPR000653">
    <property type="entry name" value="DegT/StrS_aminotransferase"/>
</dbReference>
<dbReference type="Gene3D" id="3.40.640.10">
    <property type="entry name" value="Type I PLP-dependent aspartate aminotransferase-like (Major domain)"/>
    <property type="match status" value="1"/>
</dbReference>
<name>A0A0F9D7R2_9ZZZZ</name>
<sequence length="290" mass="34464">DAAHAIDAEYKEKKIGNISDLTTFSFHPVKNITTAEGGMVTTNNDDLYNKLLMFRTHGISRDTINRFGKSGDFHYDMKYLGFRYNLSELHSALGIHQLNKLESFQKRRREIVKIYNREFENIEEIEIPYVKKDVIHSWHLYVIQLDINNLKVDRDYIFKALREENIGVTVHYIPVHYHSYYQNKFGLKKGILPNVEWLYPKLLTIPIFPKMKDDDVYDVIKNIGVNVHYIPVHYHSYYQRNFGLKKGILPKVEWLFPRLLTIPLFPKMKDDDVYDVINALEKIIKYYRKN</sequence>
<comment type="caution">
    <text evidence="1">The sequence shown here is derived from an EMBL/GenBank/DDBJ whole genome shotgun (WGS) entry which is preliminary data.</text>
</comment>
<dbReference type="SUPFAM" id="SSF53383">
    <property type="entry name" value="PLP-dependent transferases"/>
    <property type="match status" value="2"/>
</dbReference>
<reference evidence="1" key="1">
    <citation type="journal article" date="2015" name="Nature">
        <title>Complex archaea that bridge the gap between prokaryotes and eukaryotes.</title>
        <authorList>
            <person name="Spang A."/>
            <person name="Saw J.H."/>
            <person name="Jorgensen S.L."/>
            <person name="Zaremba-Niedzwiedzka K."/>
            <person name="Martijn J."/>
            <person name="Lind A.E."/>
            <person name="van Eijk R."/>
            <person name="Schleper C."/>
            <person name="Guy L."/>
            <person name="Ettema T.J."/>
        </authorList>
    </citation>
    <scope>NUCLEOTIDE SEQUENCE</scope>
</reference>
<accession>A0A0F9D7R2</accession>
<dbReference type="AlphaFoldDB" id="A0A0F9D7R2"/>
<dbReference type="InterPro" id="IPR015424">
    <property type="entry name" value="PyrdxlP-dep_Trfase"/>
</dbReference>
<protein>
    <recommendedName>
        <fullName evidence="2">UDP-4-amino-4, 6-dideoxy-N-acetyl-beta-L-altrosamine transaminase</fullName>
    </recommendedName>
</protein>
<dbReference type="PANTHER" id="PTHR30244:SF34">
    <property type="entry name" value="DTDP-4-AMINO-4,6-DIDEOXYGALACTOSE TRANSAMINASE"/>
    <property type="match status" value="1"/>
</dbReference>
<evidence type="ECO:0008006" key="2">
    <source>
        <dbReference type="Google" id="ProtNLM"/>
    </source>
</evidence>
<dbReference type="GO" id="GO:0008483">
    <property type="term" value="F:transaminase activity"/>
    <property type="evidence" value="ECO:0007669"/>
    <property type="project" value="TreeGrafter"/>
</dbReference>
<dbReference type="Gene3D" id="3.90.1150.10">
    <property type="entry name" value="Aspartate Aminotransferase, domain 1"/>
    <property type="match status" value="2"/>
</dbReference>
<dbReference type="InterPro" id="IPR015422">
    <property type="entry name" value="PyrdxlP-dep_Trfase_small"/>
</dbReference>
<dbReference type="EMBL" id="LAZR01042995">
    <property type="protein sequence ID" value="KKL08153.1"/>
    <property type="molecule type" value="Genomic_DNA"/>
</dbReference>
<organism evidence="1">
    <name type="scientific">marine sediment metagenome</name>
    <dbReference type="NCBI Taxonomy" id="412755"/>
    <lineage>
        <taxon>unclassified sequences</taxon>
        <taxon>metagenomes</taxon>
        <taxon>ecological metagenomes</taxon>
    </lineage>
</organism>
<dbReference type="Pfam" id="PF01041">
    <property type="entry name" value="DegT_DnrJ_EryC1"/>
    <property type="match status" value="1"/>
</dbReference>
<dbReference type="PANTHER" id="PTHR30244">
    <property type="entry name" value="TRANSAMINASE"/>
    <property type="match status" value="1"/>
</dbReference>
<gene>
    <name evidence="1" type="ORF">LCGC14_2578710</name>
</gene>
<proteinExistence type="predicted"/>
<dbReference type="GO" id="GO:0030170">
    <property type="term" value="F:pyridoxal phosphate binding"/>
    <property type="evidence" value="ECO:0007669"/>
    <property type="project" value="TreeGrafter"/>
</dbReference>
<evidence type="ECO:0000313" key="1">
    <source>
        <dbReference type="EMBL" id="KKL08153.1"/>
    </source>
</evidence>
<dbReference type="InterPro" id="IPR015421">
    <property type="entry name" value="PyrdxlP-dep_Trfase_major"/>
</dbReference>